<dbReference type="Pfam" id="PF03631">
    <property type="entry name" value="Virul_fac_BrkB"/>
    <property type="match status" value="1"/>
</dbReference>
<feature type="region of interest" description="Disordered" evidence="6">
    <location>
        <begin position="291"/>
        <end position="318"/>
    </location>
</feature>
<accession>A0A561WK94</accession>
<dbReference type="Proteomes" id="UP000320239">
    <property type="component" value="Unassembled WGS sequence"/>
</dbReference>
<feature type="transmembrane region" description="Helical" evidence="7">
    <location>
        <begin position="168"/>
        <end position="190"/>
    </location>
</feature>
<keyword evidence="9" id="KW-1185">Reference proteome</keyword>
<sequence>MPVVIRRLDGWQRRHRAVAFGYAVLRKYLDDGGTREAALITYYGFLSLFPTLLLGVTIMSRVLPRRPELRRELFDAIVPPVLRPGVEAGLAALPTSRAAWLIGLAGLAVAGAGVVLSAYRTLNHLAAVPYRQRSGLVSRYLRVLAALAVVLAGAVVVAVAALPQLSFAGGWAASCVAAYAVLVLVTRLLLDRPAPMRALWPAALPGAVGITLVLQLGAALMPGLIRRAGPIYGGFATVAAAFTVLYLLSNLLVCAAEAAAVRQAALWPRGLDPGDPTPADVRARQLLIREQERGPGRAAPGAASAAGRRRTPRFIRRG</sequence>
<comment type="subcellular location">
    <subcellularLocation>
        <location evidence="1">Cell membrane</location>
        <topology evidence="1">Multi-pass membrane protein</topology>
    </subcellularLocation>
</comment>
<reference evidence="8 9" key="1">
    <citation type="submission" date="2019-06" db="EMBL/GenBank/DDBJ databases">
        <title>Sequencing the genomes of 1000 actinobacteria strains.</title>
        <authorList>
            <person name="Klenk H.-P."/>
        </authorList>
    </citation>
    <scope>NUCLEOTIDE SEQUENCE [LARGE SCALE GENOMIC DNA]</scope>
    <source>
        <strain evidence="8 9">DSM 43866</strain>
    </source>
</reference>
<keyword evidence="3 7" id="KW-0812">Transmembrane</keyword>
<organism evidence="8 9">
    <name type="scientific">Actinoplanes teichomyceticus</name>
    <dbReference type="NCBI Taxonomy" id="1867"/>
    <lineage>
        <taxon>Bacteria</taxon>
        <taxon>Bacillati</taxon>
        <taxon>Actinomycetota</taxon>
        <taxon>Actinomycetes</taxon>
        <taxon>Micromonosporales</taxon>
        <taxon>Micromonosporaceae</taxon>
        <taxon>Actinoplanes</taxon>
    </lineage>
</organism>
<evidence type="ECO:0000256" key="2">
    <source>
        <dbReference type="ARBA" id="ARBA00022475"/>
    </source>
</evidence>
<evidence type="ECO:0000256" key="1">
    <source>
        <dbReference type="ARBA" id="ARBA00004651"/>
    </source>
</evidence>
<name>A0A561WK94_ACTTI</name>
<feature type="transmembrane region" description="Helical" evidence="7">
    <location>
        <begin position="98"/>
        <end position="119"/>
    </location>
</feature>
<feature type="transmembrane region" description="Helical" evidence="7">
    <location>
        <begin position="231"/>
        <end position="253"/>
    </location>
</feature>
<keyword evidence="4 7" id="KW-1133">Transmembrane helix</keyword>
<evidence type="ECO:0000256" key="3">
    <source>
        <dbReference type="ARBA" id="ARBA00022692"/>
    </source>
</evidence>
<evidence type="ECO:0000256" key="6">
    <source>
        <dbReference type="SAM" id="MobiDB-lite"/>
    </source>
</evidence>
<feature type="compositionally biased region" description="Basic residues" evidence="6">
    <location>
        <begin position="307"/>
        <end position="318"/>
    </location>
</feature>
<keyword evidence="2" id="KW-1003">Cell membrane</keyword>
<dbReference type="InterPro" id="IPR017039">
    <property type="entry name" value="Virul_fac_BrkB"/>
</dbReference>
<evidence type="ECO:0000256" key="7">
    <source>
        <dbReference type="SAM" id="Phobius"/>
    </source>
</evidence>
<proteinExistence type="predicted"/>
<feature type="transmembrane region" description="Helical" evidence="7">
    <location>
        <begin position="202"/>
        <end position="225"/>
    </location>
</feature>
<evidence type="ECO:0000313" key="9">
    <source>
        <dbReference type="Proteomes" id="UP000320239"/>
    </source>
</evidence>
<dbReference type="EMBL" id="VIWY01000002">
    <property type="protein sequence ID" value="TWG24253.1"/>
    <property type="molecule type" value="Genomic_DNA"/>
</dbReference>
<dbReference type="AlphaFoldDB" id="A0A561WK94"/>
<keyword evidence="5 7" id="KW-0472">Membrane</keyword>
<feature type="compositionally biased region" description="Low complexity" evidence="6">
    <location>
        <begin position="296"/>
        <end position="306"/>
    </location>
</feature>
<comment type="caution">
    <text evidence="8">The sequence shown here is derived from an EMBL/GenBank/DDBJ whole genome shotgun (WGS) entry which is preliminary data.</text>
</comment>
<dbReference type="PANTHER" id="PTHR30213:SF1">
    <property type="entry name" value="INNER MEMBRANE PROTEIN YHJD"/>
    <property type="match status" value="1"/>
</dbReference>
<dbReference type="GO" id="GO:0005886">
    <property type="term" value="C:plasma membrane"/>
    <property type="evidence" value="ECO:0007669"/>
    <property type="project" value="UniProtKB-SubCell"/>
</dbReference>
<evidence type="ECO:0000256" key="5">
    <source>
        <dbReference type="ARBA" id="ARBA00023136"/>
    </source>
</evidence>
<feature type="transmembrane region" description="Helical" evidence="7">
    <location>
        <begin position="140"/>
        <end position="162"/>
    </location>
</feature>
<dbReference type="PANTHER" id="PTHR30213">
    <property type="entry name" value="INNER MEMBRANE PROTEIN YHJD"/>
    <property type="match status" value="1"/>
</dbReference>
<evidence type="ECO:0000313" key="8">
    <source>
        <dbReference type="EMBL" id="TWG24253.1"/>
    </source>
</evidence>
<gene>
    <name evidence="8" type="ORF">FHX34_102806</name>
</gene>
<protein>
    <submittedName>
        <fullName evidence="8">Uncharacterized BrkB/YihY/UPF0761 family membrane protein</fullName>
    </submittedName>
</protein>
<evidence type="ECO:0000256" key="4">
    <source>
        <dbReference type="ARBA" id="ARBA00022989"/>
    </source>
</evidence>
<feature type="transmembrane region" description="Helical" evidence="7">
    <location>
        <begin position="42"/>
        <end position="63"/>
    </location>
</feature>